<dbReference type="Proteomes" id="UP000298327">
    <property type="component" value="Unassembled WGS sequence"/>
</dbReference>
<dbReference type="InterPro" id="IPR015424">
    <property type="entry name" value="PyrdxlP-dep_Trfase"/>
</dbReference>
<evidence type="ECO:0000313" key="7">
    <source>
        <dbReference type="Proteomes" id="UP000298327"/>
    </source>
</evidence>
<dbReference type="PANTHER" id="PTHR42735:SF4">
    <property type="entry name" value="PYRIDOXAL PHOSPHATE-DEPENDENT DECARBOXYLASE FAMILY PROTEIN"/>
    <property type="match status" value="1"/>
</dbReference>
<dbReference type="InterPro" id="IPR050477">
    <property type="entry name" value="GrpII_AminoAcid_Decarb"/>
</dbReference>
<comment type="cofactor">
    <cofactor evidence="1 4">
        <name>pyridoxal 5'-phosphate</name>
        <dbReference type="ChEBI" id="CHEBI:597326"/>
    </cofactor>
</comment>
<reference evidence="6 7" key="1">
    <citation type="submission" date="2019-02" db="EMBL/GenBank/DDBJ databases">
        <title>Genome sequencing of the rare red list fungi Dentipellis fragilis.</title>
        <authorList>
            <person name="Buettner E."/>
            <person name="Kellner H."/>
        </authorList>
    </citation>
    <scope>NUCLEOTIDE SEQUENCE [LARGE SCALE GENOMIC DNA]</scope>
    <source>
        <strain evidence="6 7">DSM 105465</strain>
    </source>
</reference>
<dbReference type="PANTHER" id="PTHR42735">
    <property type="match status" value="1"/>
</dbReference>
<dbReference type="STRING" id="205917.A0A4Y9ZCN9"/>
<keyword evidence="2 4" id="KW-0663">Pyridoxal phosphate</keyword>
<sequence length="1093" mass="120982">MVPRARIDRPSRVPSSTSSFPEFTGCRHLHDFKLALDSEIEDCSGITCRGHPSLSSTTPPSVRTMVEKTPPAGSLREAHEAADAWFLGPKAENGARFKKFVETILEDLICYRRDYFPEDKDFINEETVSSSAFKTSLSKLETNVNFLSALLPQHSVPFFSPRYMAHMLNDVSMPATLGYLMALMYNPNNVAVEGSPLTSIIEFDVGQQLCSMLGFDAKSPKDQSCGPTPWGHITCDGSVANLESMWVARNLKFYPLSLRRAIDSEPALAFMTAHVKVKLATGREKLLIDCDPWELLNLTPDEIVSLPARLSAEFGISPQSVHGIMGKYLIQTTGRHELEAYFGIQQPPQYLVSKTVHYSWPKGAAITGIGSQNLIGVPVDVSARMDCEALDTLLAQCLQHRQAVYAVVAIMGTTEHGAVDPLSQILTLRKKYQRRGLSFLIHADAAWGGYFTSMLVPNPASQGISNSLDDPLLFVSSHAERELRHIRFADSVTIDPHKSGYVPYPAGSLCYRDGRLRYLVTWTSPVIDSPEDGASRMGVYGIEGSKPGAAPVAAWLGHEVIGLHQGGYGFLLGESVFTSLKMYAHWATISLDHPDLLVVPFRMLPSERSADPSPQAIDEERRYIRDFILSRSREELSRDPTARALLKTLGSDLVVNAFACNFRIDGKVNMDITEANYLNARIYEKLSFHKLADNPNDRKVVLMSTIFSQKEYGSCLTIFKQRLGLLGDGDLFVLVNVSMSPFSSRGNFESVLAHAFMETAEEEFKVLMQRNQAVPALHAFILQGSCQMHLVHMPCFSSVSQRRQCIMTAELPPAEKQKYLDAKNKDPSAVFIVSTLQEEELSTIVQKKSFQGRISKATPNGTEDIATCLISHISVVKSRSLATRHLDLSYPTKMPFYLYGTLDETHLDHMLLHAPNAQLTASDVHIEVPNIDAATFANGLQRGLIAVMDMIPEHLLQPFSADHRPSFFRSGVKHGVTIYHDHYSAQALGPGLVNGLETPIAFGSVTLGDSIFIDSVMINADTPKIASHVPKRRMPLNNSADPRSQDHPMFRGYEPSSTAEGGNFAHGRAGWRDIWDTALAQRQFSQMSLDTTL</sequence>
<evidence type="ECO:0008006" key="8">
    <source>
        <dbReference type="Google" id="ProtNLM"/>
    </source>
</evidence>
<dbReference type="OrthoDB" id="2161780at2759"/>
<dbReference type="EMBL" id="SEOQ01000010">
    <property type="protein sequence ID" value="TFY72596.1"/>
    <property type="molecule type" value="Genomic_DNA"/>
</dbReference>
<protein>
    <recommendedName>
        <fullName evidence="8">PLP-dependent transferase</fullName>
    </recommendedName>
</protein>
<proteinExistence type="predicted"/>
<evidence type="ECO:0000256" key="3">
    <source>
        <dbReference type="ARBA" id="ARBA00023239"/>
    </source>
</evidence>
<evidence type="ECO:0000256" key="1">
    <source>
        <dbReference type="ARBA" id="ARBA00001933"/>
    </source>
</evidence>
<dbReference type="AlphaFoldDB" id="A0A4Y9ZCN9"/>
<dbReference type="InterPro" id="IPR002129">
    <property type="entry name" value="PyrdxlP-dep_de-COase"/>
</dbReference>
<keyword evidence="7" id="KW-1185">Reference proteome</keyword>
<feature type="modified residue" description="N6-(pyridoxal phosphate)lysine" evidence="4">
    <location>
        <position position="498"/>
    </location>
</feature>
<dbReference type="SUPFAM" id="SSF53383">
    <property type="entry name" value="PLP-dependent transferases"/>
    <property type="match status" value="1"/>
</dbReference>
<feature type="compositionally biased region" description="Basic and acidic residues" evidence="5">
    <location>
        <begin position="1"/>
        <end position="11"/>
    </location>
</feature>
<keyword evidence="3" id="KW-0456">Lyase</keyword>
<evidence type="ECO:0000256" key="5">
    <source>
        <dbReference type="SAM" id="MobiDB-lite"/>
    </source>
</evidence>
<evidence type="ECO:0000256" key="4">
    <source>
        <dbReference type="PIRSR" id="PIRSR602129-50"/>
    </source>
</evidence>
<gene>
    <name evidence="6" type="ORF">EVG20_g418</name>
</gene>
<accession>A0A4Y9ZCN9</accession>
<comment type="caution">
    <text evidence="6">The sequence shown here is derived from an EMBL/GenBank/DDBJ whole genome shotgun (WGS) entry which is preliminary data.</text>
</comment>
<dbReference type="Gene3D" id="3.40.640.10">
    <property type="entry name" value="Type I PLP-dependent aspartate aminotransferase-like (Major domain)"/>
    <property type="match status" value="1"/>
</dbReference>
<dbReference type="GO" id="GO:0019752">
    <property type="term" value="P:carboxylic acid metabolic process"/>
    <property type="evidence" value="ECO:0007669"/>
    <property type="project" value="InterPro"/>
</dbReference>
<name>A0A4Y9ZCN9_9AGAM</name>
<dbReference type="GO" id="GO:0016830">
    <property type="term" value="F:carbon-carbon lyase activity"/>
    <property type="evidence" value="ECO:0007669"/>
    <property type="project" value="InterPro"/>
</dbReference>
<evidence type="ECO:0000256" key="2">
    <source>
        <dbReference type="ARBA" id="ARBA00022898"/>
    </source>
</evidence>
<evidence type="ECO:0000313" key="6">
    <source>
        <dbReference type="EMBL" id="TFY72596.1"/>
    </source>
</evidence>
<organism evidence="6 7">
    <name type="scientific">Dentipellis fragilis</name>
    <dbReference type="NCBI Taxonomy" id="205917"/>
    <lineage>
        <taxon>Eukaryota</taxon>
        <taxon>Fungi</taxon>
        <taxon>Dikarya</taxon>
        <taxon>Basidiomycota</taxon>
        <taxon>Agaricomycotina</taxon>
        <taxon>Agaricomycetes</taxon>
        <taxon>Russulales</taxon>
        <taxon>Hericiaceae</taxon>
        <taxon>Dentipellis</taxon>
    </lineage>
</organism>
<dbReference type="Pfam" id="PF00282">
    <property type="entry name" value="Pyridoxal_deC"/>
    <property type="match status" value="1"/>
</dbReference>
<dbReference type="InterPro" id="IPR015421">
    <property type="entry name" value="PyrdxlP-dep_Trfase_major"/>
</dbReference>
<dbReference type="GO" id="GO:0030170">
    <property type="term" value="F:pyridoxal phosphate binding"/>
    <property type="evidence" value="ECO:0007669"/>
    <property type="project" value="InterPro"/>
</dbReference>
<feature type="region of interest" description="Disordered" evidence="5">
    <location>
        <begin position="1"/>
        <end position="20"/>
    </location>
</feature>